<gene>
    <name evidence="4" type="primary">LOC103508359</name>
</gene>
<feature type="compositionally biased region" description="Basic residues" evidence="2">
    <location>
        <begin position="130"/>
        <end position="144"/>
    </location>
</feature>
<feature type="compositionally biased region" description="Basic and acidic residues" evidence="2">
    <location>
        <begin position="186"/>
        <end position="197"/>
    </location>
</feature>
<feature type="compositionally biased region" description="Polar residues" evidence="2">
    <location>
        <begin position="168"/>
        <end position="185"/>
    </location>
</feature>
<evidence type="ECO:0000313" key="3">
    <source>
        <dbReference type="Proteomes" id="UP000079169"/>
    </source>
</evidence>
<organism evidence="3 4">
    <name type="scientific">Diaphorina citri</name>
    <name type="common">Asian citrus psyllid</name>
    <dbReference type="NCBI Taxonomy" id="121845"/>
    <lineage>
        <taxon>Eukaryota</taxon>
        <taxon>Metazoa</taxon>
        <taxon>Ecdysozoa</taxon>
        <taxon>Arthropoda</taxon>
        <taxon>Hexapoda</taxon>
        <taxon>Insecta</taxon>
        <taxon>Pterygota</taxon>
        <taxon>Neoptera</taxon>
        <taxon>Paraneoptera</taxon>
        <taxon>Hemiptera</taxon>
        <taxon>Sternorrhyncha</taxon>
        <taxon>Psylloidea</taxon>
        <taxon>Psyllidae</taxon>
        <taxon>Diaphorininae</taxon>
        <taxon>Diaphorina</taxon>
    </lineage>
</organism>
<evidence type="ECO:0000313" key="4">
    <source>
        <dbReference type="RefSeq" id="XP_008471131.1"/>
    </source>
</evidence>
<dbReference type="RefSeq" id="XP_008471131.1">
    <property type="nucleotide sequence ID" value="XM_008472909.2"/>
</dbReference>
<dbReference type="KEGG" id="dci:103508359"/>
<reference evidence="4" key="1">
    <citation type="submission" date="2025-08" db="UniProtKB">
        <authorList>
            <consortium name="RefSeq"/>
        </authorList>
    </citation>
    <scope>IDENTIFICATION</scope>
</reference>
<keyword evidence="1" id="KW-0175">Coiled coil</keyword>
<feature type="compositionally biased region" description="Polar residues" evidence="2">
    <location>
        <begin position="291"/>
        <end position="312"/>
    </location>
</feature>
<feature type="region of interest" description="Disordered" evidence="2">
    <location>
        <begin position="123"/>
        <end position="246"/>
    </location>
</feature>
<dbReference type="Proteomes" id="UP000079169">
    <property type="component" value="Unplaced"/>
</dbReference>
<feature type="region of interest" description="Disordered" evidence="2">
    <location>
        <begin position="87"/>
        <end position="107"/>
    </location>
</feature>
<evidence type="ECO:0000256" key="1">
    <source>
        <dbReference type="SAM" id="Coils"/>
    </source>
</evidence>
<dbReference type="AlphaFoldDB" id="A0A1S3CZP3"/>
<accession>A0A1S3CZP3</accession>
<feature type="region of interest" description="Disordered" evidence="2">
    <location>
        <begin position="291"/>
        <end position="313"/>
    </location>
</feature>
<evidence type="ECO:0000256" key="2">
    <source>
        <dbReference type="SAM" id="MobiDB-lite"/>
    </source>
</evidence>
<name>A0A1S3CZP3_DIACI</name>
<feature type="region of interest" description="Disordered" evidence="2">
    <location>
        <begin position="44"/>
        <end position="67"/>
    </location>
</feature>
<feature type="compositionally biased region" description="Basic and acidic residues" evidence="2">
    <location>
        <begin position="91"/>
        <end position="107"/>
    </location>
</feature>
<feature type="coiled-coil region" evidence="1">
    <location>
        <begin position="425"/>
        <end position="452"/>
    </location>
</feature>
<protein>
    <submittedName>
        <fullName evidence="4">Uncharacterized protein LOC103508359</fullName>
    </submittedName>
</protein>
<dbReference type="GeneID" id="103508359"/>
<keyword evidence="3" id="KW-1185">Reference proteome</keyword>
<sequence>MVKKQKCKRIVCEFSKSPRKNNDPLRTYLLEVSSSGTLCEITTNQHNREKRSKSNFKVRKKSTPSSDTLVIKNKKTPQRTWSYKLRGNKTKSVDREKQKRAKKSAEPLTKEWDMLLDEMLVEPSKNTVQKSKRKTHRSKTKCRVKHFENKKKNNPSNKTSENEKDTVIKSSSHGNHLNKQFQSENKTNDTVEKKDSQRSQANKTSENSEAKKTQNKSCNKVRFNLEPSKTLEERNKGDSAETSQPKYKASDRIKLLVHEVQLNDKDEIIKLPPLQLLKDNRIGVLVLGPTKATQNPHNPSLSHSEPQKNTSAAPVKTVISLDHLIALDETDLPDSKKSLESKEFEQIAQQLKSKWGKSIQFENYSPDDTDQNQPLAEEPKHITISDVHWHNALKYCGGKANELSASHSKGNIKMKRYADKFRDPAAKILSELKELQNEFQDVSRTLTEANSCDKDVETPEPRECYIPPEHPQYSNEGEPRYYFPALIPPPPPPTSFTTTYDTQGSKVTKRNLKLFDPQKLLNTTNLIYHNLRHSGF</sequence>
<proteinExistence type="predicted"/>
<feature type="compositionally biased region" description="Basic and acidic residues" evidence="2">
    <location>
        <begin position="229"/>
        <end position="239"/>
    </location>
</feature>
<dbReference type="PaxDb" id="121845-A0A1S3CZP3"/>
<feature type="compositionally biased region" description="Basic residues" evidence="2">
    <location>
        <begin position="48"/>
        <end position="62"/>
    </location>
</feature>